<proteinExistence type="predicted"/>
<feature type="compositionally biased region" description="Polar residues" evidence="1">
    <location>
        <begin position="465"/>
        <end position="476"/>
    </location>
</feature>
<name>A0A8J8NWH9_HALGN</name>
<keyword evidence="3" id="KW-1185">Reference proteome</keyword>
<evidence type="ECO:0000313" key="2">
    <source>
        <dbReference type="EMBL" id="TNV82902.1"/>
    </source>
</evidence>
<feature type="region of interest" description="Disordered" evidence="1">
    <location>
        <begin position="512"/>
        <end position="536"/>
    </location>
</feature>
<comment type="caution">
    <text evidence="2">The sequence shown here is derived from an EMBL/GenBank/DDBJ whole genome shotgun (WGS) entry which is preliminary data.</text>
</comment>
<organism evidence="2 3">
    <name type="scientific">Halteria grandinella</name>
    <dbReference type="NCBI Taxonomy" id="5974"/>
    <lineage>
        <taxon>Eukaryota</taxon>
        <taxon>Sar</taxon>
        <taxon>Alveolata</taxon>
        <taxon>Ciliophora</taxon>
        <taxon>Intramacronucleata</taxon>
        <taxon>Spirotrichea</taxon>
        <taxon>Stichotrichia</taxon>
        <taxon>Sporadotrichida</taxon>
        <taxon>Halteriidae</taxon>
        <taxon>Halteria</taxon>
    </lineage>
</organism>
<evidence type="ECO:0000313" key="3">
    <source>
        <dbReference type="Proteomes" id="UP000785679"/>
    </source>
</evidence>
<accession>A0A8J8NWH9</accession>
<reference evidence="2" key="1">
    <citation type="submission" date="2019-06" db="EMBL/GenBank/DDBJ databases">
        <authorList>
            <person name="Zheng W."/>
        </authorList>
    </citation>
    <scope>NUCLEOTIDE SEQUENCE</scope>
    <source>
        <strain evidence="2">QDHG01</strain>
    </source>
</reference>
<gene>
    <name evidence="2" type="ORF">FGO68_gene296</name>
</gene>
<sequence length="552" mass="62808">MIEEMTEFAVTTANNTMKQENPCSSSILNNLSPPNIGCGTNIMLNISPERTINVENTEFMTFQRHKSSRIDKELQQEQIENAPSPQESRFKSSVAAVVLRETQSVNMFSLFDESKRSTISIESIWLGFKTRRIIYGERLEPILQRIKKLQLDLQTCLEQSDKKMMKTIQSQLLMQLNSKKKQFAQAFQEVFQMNNWYFASRLAPRKYNQGKLERGDAMSPKVEYSAQTTEIDLLNAKLNKMVILGNSMFQGGAKQVMINFEQLIKAEVQKQIQQKVGGIQTQEPRKRRKSKTFRVPPVLNLIQDDAASVVGEDILSLPVKSERLSLASPEYDEDPYQSEFANTGSHKTKVYDTESKHFKSIQPSQQSKKKTKIYKAATPKIDCWQTMPKYKPFKSDLKPAIAADNFYMSSKSIASQPDSLDAESMFARSVQQSIPKSSQKQNSKITQIKKPLNQGLSLKQPLVKQRQTPLGKIQSNQKDKPLLELLEEANKMLSQTNRNAKCEKQTPIVNLRSPFRSGLSSPKYSHCRSPFSPRSMKLDMADAMGTFGDPRQ</sequence>
<feature type="region of interest" description="Disordered" evidence="1">
    <location>
        <begin position="449"/>
        <end position="479"/>
    </location>
</feature>
<protein>
    <submittedName>
        <fullName evidence="2">Uncharacterized protein</fullName>
    </submittedName>
</protein>
<dbReference type="Proteomes" id="UP000785679">
    <property type="component" value="Unassembled WGS sequence"/>
</dbReference>
<dbReference type="AlphaFoldDB" id="A0A8J8NWH9"/>
<evidence type="ECO:0000256" key="1">
    <source>
        <dbReference type="SAM" id="MobiDB-lite"/>
    </source>
</evidence>
<dbReference type="EMBL" id="RRYP01004385">
    <property type="protein sequence ID" value="TNV82902.1"/>
    <property type="molecule type" value="Genomic_DNA"/>
</dbReference>